<organism evidence="1 2">
    <name type="scientific">Coprinellus micaceus</name>
    <name type="common">Glistening ink-cap mushroom</name>
    <name type="synonym">Coprinus micaceus</name>
    <dbReference type="NCBI Taxonomy" id="71717"/>
    <lineage>
        <taxon>Eukaryota</taxon>
        <taxon>Fungi</taxon>
        <taxon>Dikarya</taxon>
        <taxon>Basidiomycota</taxon>
        <taxon>Agaricomycotina</taxon>
        <taxon>Agaricomycetes</taxon>
        <taxon>Agaricomycetidae</taxon>
        <taxon>Agaricales</taxon>
        <taxon>Agaricineae</taxon>
        <taxon>Psathyrellaceae</taxon>
        <taxon>Coprinellus</taxon>
    </lineage>
</organism>
<reference evidence="1 2" key="1">
    <citation type="journal article" date="2019" name="Nat. Ecol. Evol.">
        <title>Megaphylogeny resolves global patterns of mushroom evolution.</title>
        <authorList>
            <person name="Varga T."/>
            <person name="Krizsan K."/>
            <person name="Foldi C."/>
            <person name="Dima B."/>
            <person name="Sanchez-Garcia M."/>
            <person name="Sanchez-Ramirez S."/>
            <person name="Szollosi G.J."/>
            <person name="Szarkandi J.G."/>
            <person name="Papp V."/>
            <person name="Albert L."/>
            <person name="Andreopoulos W."/>
            <person name="Angelini C."/>
            <person name="Antonin V."/>
            <person name="Barry K.W."/>
            <person name="Bougher N.L."/>
            <person name="Buchanan P."/>
            <person name="Buyck B."/>
            <person name="Bense V."/>
            <person name="Catcheside P."/>
            <person name="Chovatia M."/>
            <person name="Cooper J."/>
            <person name="Damon W."/>
            <person name="Desjardin D."/>
            <person name="Finy P."/>
            <person name="Geml J."/>
            <person name="Haridas S."/>
            <person name="Hughes K."/>
            <person name="Justo A."/>
            <person name="Karasinski D."/>
            <person name="Kautmanova I."/>
            <person name="Kiss B."/>
            <person name="Kocsube S."/>
            <person name="Kotiranta H."/>
            <person name="LaButti K.M."/>
            <person name="Lechner B.E."/>
            <person name="Liimatainen K."/>
            <person name="Lipzen A."/>
            <person name="Lukacs Z."/>
            <person name="Mihaltcheva S."/>
            <person name="Morgado L.N."/>
            <person name="Niskanen T."/>
            <person name="Noordeloos M.E."/>
            <person name="Ohm R.A."/>
            <person name="Ortiz-Santana B."/>
            <person name="Ovrebo C."/>
            <person name="Racz N."/>
            <person name="Riley R."/>
            <person name="Savchenko A."/>
            <person name="Shiryaev A."/>
            <person name="Soop K."/>
            <person name="Spirin V."/>
            <person name="Szebenyi C."/>
            <person name="Tomsovsky M."/>
            <person name="Tulloss R.E."/>
            <person name="Uehling J."/>
            <person name="Grigoriev I.V."/>
            <person name="Vagvolgyi C."/>
            <person name="Papp T."/>
            <person name="Martin F.M."/>
            <person name="Miettinen O."/>
            <person name="Hibbett D.S."/>
            <person name="Nagy L.G."/>
        </authorList>
    </citation>
    <scope>NUCLEOTIDE SEQUENCE [LARGE SCALE GENOMIC DNA]</scope>
    <source>
        <strain evidence="1 2">FP101781</strain>
    </source>
</reference>
<dbReference type="Proteomes" id="UP000298030">
    <property type="component" value="Unassembled WGS sequence"/>
</dbReference>
<protein>
    <submittedName>
        <fullName evidence="1">Uncharacterized protein</fullName>
    </submittedName>
</protein>
<sequence>MIPISCARACAVAGEVSTEAQLFADCKLHIRTRLLASALSNFWKKSPLVFYFSQVS</sequence>
<name>A0A4Y7S9V1_COPMI</name>
<dbReference type="EMBL" id="QPFP01000271">
    <property type="protein sequence ID" value="TEB18308.1"/>
    <property type="molecule type" value="Genomic_DNA"/>
</dbReference>
<evidence type="ECO:0000313" key="1">
    <source>
        <dbReference type="EMBL" id="TEB18308.1"/>
    </source>
</evidence>
<evidence type="ECO:0000313" key="2">
    <source>
        <dbReference type="Proteomes" id="UP000298030"/>
    </source>
</evidence>
<accession>A0A4Y7S9V1</accession>
<comment type="caution">
    <text evidence="1">The sequence shown here is derived from an EMBL/GenBank/DDBJ whole genome shotgun (WGS) entry which is preliminary data.</text>
</comment>
<dbReference type="AlphaFoldDB" id="A0A4Y7S9V1"/>
<gene>
    <name evidence="1" type="ORF">FA13DRAFT_652654</name>
</gene>
<keyword evidence="2" id="KW-1185">Reference proteome</keyword>
<dbReference type="OrthoDB" id="2949413at2759"/>
<proteinExistence type="predicted"/>